<name>A0A6G1INZ1_9PLEO</name>
<evidence type="ECO:0000256" key="1">
    <source>
        <dbReference type="SAM" id="MobiDB-lite"/>
    </source>
</evidence>
<organism evidence="2 3">
    <name type="scientific">Lentithecium fluviatile CBS 122367</name>
    <dbReference type="NCBI Taxonomy" id="1168545"/>
    <lineage>
        <taxon>Eukaryota</taxon>
        <taxon>Fungi</taxon>
        <taxon>Dikarya</taxon>
        <taxon>Ascomycota</taxon>
        <taxon>Pezizomycotina</taxon>
        <taxon>Dothideomycetes</taxon>
        <taxon>Pleosporomycetidae</taxon>
        <taxon>Pleosporales</taxon>
        <taxon>Massarineae</taxon>
        <taxon>Lentitheciaceae</taxon>
        <taxon>Lentithecium</taxon>
    </lineage>
</organism>
<dbReference type="EMBL" id="MU005601">
    <property type="protein sequence ID" value="KAF2679703.1"/>
    <property type="molecule type" value="Genomic_DNA"/>
</dbReference>
<sequence>MNRLRSLTSRLPPFKIVTLPATKLFTGPPTKLFTGPPTKLSQAHYSSMFTSQIVKRAGTAGRLALLPRSHIDSRYVAIPERVPLPVQPARRISMEPFSNHDEREGASSVFRFLNLPPEPRICVYDFSMEKPAQKGNVAYLKPVWSKTEPDVGATDNQAPPKPQSLQDGSSII</sequence>
<evidence type="ECO:0000313" key="3">
    <source>
        <dbReference type="Proteomes" id="UP000799291"/>
    </source>
</evidence>
<feature type="region of interest" description="Disordered" evidence="1">
    <location>
        <begin position="148"/>
        <end position="172"/>
    </location>
</feature>
<evidence type="ECO:0000313" key="2">
    <source>
        <dbReference type="EMBL" id="KAF2679703.1"/>
    </source>
</evidence>
<feature type="compositionally biased region" description="Polar residues" evidence="1">
    <location>
        <begin position="163"/>
        <end position="172"/>
    </location>
</feature>
<gene>
    <name evidence="2" type="ORF">K458DRAFT_393550</name>
</gene>
<protein>
    <submittedName>
        <fullName evidence="2">Uncharacterized protein</fullName>
    </submittedName>
</protein>
<dbReference type="Proteomes" id="UP000799291">
    <property type="component" value="Unassembled WGS sequence"/>
</dbReference>
<reference evidence="2" key="1">
    <citation type="journal article" date="2020" name="Stud. Mycol.">
        <title>101 Dothideomycetes genomes: a test case for predicting lifestyles and emergence of pathogens.</title>
        <authorList>
            <person name="Haridas S."/>
            <person name="Albert R."/>
            <person name="Binder M."/>
            <person name="Bloem J."/>
            <person name="Labutti K."/>
            <person name="Salamov A."/>
            <person name="Andreopoulos B."/>
            <person name="Baker S."/>
            <person name="Barry K."/>
            <person name="Bills G."/>
            <person name="Bluhm B."/>
            <person name="Cannon C."/>
            <person name="Castanera R."/>
            <person name="Culley D."/>
            <person name="Daum C."/>
            <person name="Ezra D."/>
            <person name="Gonzalez J."/>
            <person name="Henrissat B."/>
            <person name="Kuo A."/>
            <person name="Liang C."/>
            <person name="Lipzen A."/>
            <person name="Lutzoni F."/>
            <person name="Magnuson J."/>
            <person name="Mondo S."/>
            <person name="Nolan M."/>
            <person name="Ohm R."/>
            <person name="Pangilinan J."/>
            <person name="Park H.-J."/>
            <person name="Ramirez L."/>
            <person name="Alfaro M."/>
            <person name="Sun H."/>
            <person name="Tritt A."/>
            <person name="Yoshinaga Y."/>
            <person name="Zwiers L.-H."/>
            <person name="Turgeon B."/>
            <person name="Goodwin S."/>
            <person name="Spatafora J."/>
            <person name="Crous P."/>
            <person name="Grigoriev I."/>
        </authorList>
    </citation>
    <scope>NUCLEOTIDE SEQUENCE</scope>
    <source>
        <strain evidence="2">CBS 122367</strain>
    </source>
</reference>
<proteinExistence type="predicted"/>
<dbReference type="OrthoDB" id="3650883at2759"/>
<dbReference type="AlphaFoldDB" id="A0A6G1INZ1"/>
<accession>A0A6G1INZ1</accession>
<keyword evidence="3" id="KW-1185">Reference proteome</keyword>